<dbReference type="InParanoid" id="A0A2P5BPB2"/>
<comment type="caution">
    <text evidence="1">The sequence shown here is derived from an EMBL/GenBank/DDBJ whole genome shotgun (WGS) entry which is preliminary data.</text>
</comment>
<evidence type="ECO:0000313" key="1">
    <source>
        <dbReference type="EMBL" id="PON50600.1"/>
    </source>
</evidence>
<proteinExistence type="predicted"/>
<dbReference type="OrthoDB" id="10317741at2759"/>
<keyword evidence="2" id="KW-1185">Reference proteome</keyword>
<evidence type="ECO:0000313" key="2">
    <source>
        <dbReference type="Proteomes" id="UP000237000"/>
    </source>
</evidence>
<name>A0A2P5BPB2_TREOI</name>
<sequence length="63" mass="7417">MDPEEIAKLFERLNLDDHEGPVMRMNLEMYEDAKEKMELCLVGRIFGNKFVNREGPNEFAEQV</sequence>
<dbReference type="AlphaFoldDB" id="A0A2P5BPB2"/>
<organism evidence="1 2">
    <name type="scientific">Trema orientale</name>
    <name type="common">Charcoal tree</name>
    <name type="synonym">Celtis orientalis</name>
    <dbReference type="NCBI Taxonomy" id="63057"/>
    <lineage>
        <taxon>Eukaryota</taxon>
        <taxon>Viridiplantae</taxon>
        <taxon>Streptophyta</taxon>
        <taxon>Embryophyta</taxon>
        <taxon>Tracheophyta</taxon>
        <taxon>Spermatophyta</taxon>
        <taxon>Magnoliopsida</taxon>
        <taxon>eudicotyledons</taxon>
        <taxon>Gunneridae</taxon>
        <taxon>Pentapetalae</taxon>
        <taxon>rosids</taxon>
        <taxon>fabids</taxon>
        <taxon>Rosales</taxon>
        <taxon>Cannabaceae</taxon>
        <taxon>Trema</taxon>
    </lineage>
</organism>
<protein>
    <submittedName>
        <fullName evidence="1">Uncharacterized protein</fullName>
    </submittedName>
</protein>
<dbReference type="EMBL" id="JXTC01000484">
    <property type="protein sequence ID" value="PON50600.1"/>
    <property type="molecule type" value="Genomic_DNA"/>
</dbReference>
<gene>
    <name evidence="1" type="ORF">TorRG33x02_313900</name>
</gene>
<accession>A0A2P5BPB2</accession>
<reference evidence="2" key="1">
    <citation type="submission" date="2016-06" db="EMBL/GenBank/DDBJ databases">
        <title>Parallel loss of symbiosis genes in relatives of nitrogen-fixing non-legume Parasponia.</title>
        <authorList>
            <person name="Van Velzen R."/>
            <person name="Holmer R."/>
            <person name="Bu F."/>
            <person name="Rutten L."/>
            <person name="Van Zeijl A."/>
            <person name="Liu W."/>
            <person name="Santuari L."/>
            <person name="Cao Q."/>
            <person name="Sharma T."/>
            <person name="Shen D."/>
            <person name="Roswanjaya Y."/>
            <person name="Wardhani T."/>
            <person name="Kalhor M.S."/>
            <person name="Jansen J."/>
            <person name="Van den Hoogen J."/>
            <person name="Gungor B."/>
            <person name="Hartog M."/>
            <person name="Hontelez J."/>
            <person name="Verver J."/>
            <person name="Yang W.-C."/>
            <person name="Schijlen E."/>
            <person name="Repin R."/>
            <person name="Schilthuizen M."/>
            <person name="Schranz E."/>
            <person name="Heidstra R."/>
            <person name="Miyata K."/>
            <person name="Fedorova E."/>
            <person name="Kohlen W."/>
            <person name="Bisseling T."/>
            <person name="Smit S."/>
            <person name="Geurts R."/>
        </authorList>
    </citation>
    <scope>NUCLEOTIDE SEQUENCE [LARGE SCALE GENOMIC DNA]</scope>
    <source>
        <strain evidence="2">cv. RG33-2</strain>
    </source>
</reference>
<dbReference type="Proteomes" id="UP000237000">
    <property type="component" value="Unassembled WGS sequence"/>
</dbReference>